<name>Q9HHU3_HALSA</name>
<dbReference type="AlphaFoldDB" id="Q9HHU3"/>
<feature type="region of interest" description="Disordered" evidence="1">
    <location>
        <begin position="39"/>
        <end position="60"/>
    </location>
</feature>
<evidence type="ECO:0000313" key="2">
    <source>
        <dbReference type="EMBL" id="AAG20883.1"/>
    </source>
</evidence>
<protein>
    <submittedName>
        <fullName evidence="2">Vng6224h</fullName>
    </submittedName>
</protein>
<keyword evidence="3" id="KW-1185">Reference proteome</keyword>
<dbReference type="Proteomes" id="UP000000554">
    <property type="component" value="Plasmid pNRC200"/>
</dbReference>
<organism evidence="2 3">
    <name type="scientific">Halobacterium salinarum (strain ATCC 700922 / JCM 11081 / NRC-1)</name>
    <name type="common">Halobacterium halobium</name>
    <dbReference type="NCBI Taxonomy" id="64091"/>
    <lineage>
        <taxon>Archaea</taxon>
        <taxon>Methanobacteriati</taxon>
        <taxon>Methanobacteriota</taxon>
        <taxon>Stenosarchaea group</taxon>
        <taxon>Halobacteria</taxon>
        <taxon>Halobacteriales</taxon>
        <taxon>Halobacteriaceae</taxon>
        <taxon>Halobacterium</taxon>
        <taxon>Halobacterium salinarum NRC-34001</taxon>
    </lineage>
</organism>
<sequence>MCVPTSTRLHISVSDCLDSFLEQISVTTICNRNLEGHRSQGTPGTALSRLQPRFRSNPVSPTPGHCPLGRPTCLSQVVVTAFCNRSLYLLSVTAYCSGPLSQRHGCGGFPTSTTRYRPSSHLTTAVSG</sequence>
<geneLocation type="plasmid" evidence="2 3">
    <name>pNRC200</name>
</geneLocation>
<reference evidence="2 3" key="1">
    <citation type="journal article" date="2000" name="Proc. Natl. Acad. Sci. U.S.A.">
        <title>Genome sequence of Halobacterium species NRC-1.</title>
        <authorList>
            <person name="Ng W.V."/>
            <person name="Kennedy S.P."/>
            <person name="Mahairas G.G."/>
            <person name="Berquist B."/>
            <person name="Pan M."/>
            <person name="Shukla H.D."/>
            <person name="Lasky S.R."/>
            <person name="Baliga N.S."/>
            <person name="Thorsson V."/>
            <person name="Sbrogna J."/>
            <person name="Swartzell S."/>
            <person name="Weir D."/>
            <person name="Hall J."/>
            <person name="Dahl T.A."/>
            <person name="Welti R."/>
            <person name="Goo Y.A."/>
            <person name="Leithauser B."/>
            <person name="Keller K."/>
            <person name="Cruz R."/>
            <person name="Danson M.J."/>
            <person name="Hough D.W."/>
            <person name="Maddocks D.G."/>
            <person name="Jablonski P.E."/>
            <person name="Krebs M.P."/>
            <person name="Angevine C.M."/>
            <person name="Dale H."/>
            <person name="Isenbarger T.A."/>
            <person name="Peck R.F."/>
            <person name="Pohlschroder M."/>
            <person name="Spudich J.L."/>
            <person name="Jung K.W."/>
            <person name="Alam M."/>
            <person name="Freitas T."/>
            <person name="Hou S."/>
            <person name="Daniels C.J."/>
            <person name="Dennis P.P."/>
            <person name="Omer A.D."/>
            <person name="Ebhardt H."/>
            <person name="Lowe T.M."/>
            <person name="Liang P."/>
            <person name="Riley M."/>
            <person name="Hood L."/>
            <person name="DasSarma S."/>
        </authorList>
    </citation>
    <scope>NUCLEOTIDE SEQUENCE [LARGE SCALE GENOMIC DNA]</scope>
    <source>
        <strain evidence="3">ATCC 700922 / JCM 11081 / NRC-1</strain>
        <plasmid evidence="3">Plasmid pNRC200</plasmid>
    </source>
</reference>
<proteinExistence type="predicted"/>
<gene>
    <name evidence="2" type="ordered locus">VNG_6224H</name>
</gene>
<evidence type="ECO:0000313" key="3">
    <source>
        <dbReference type="Proteomes" id="UP000000554"/>
    </source>
</evidence>
<dbReference type="EMBL" id="AE004438">
    <property type="protein sequence ID" value="AAG20883.1"/>
    <property type="molecule type" value="Genomic_DNA"/>
</dbReference>
<dbReference type="InParanoid" id="Q9HHU3"/>
<dbReference type="HOGENOM" id="CLU_2091244_0_0_2"/>
<accession>Q9HHU3</accession>
<evidence type="ECO:0000256" key="1">
    <source>
        <dbReference type="SAM" id="MobiDB-lite"/>
    </source>
</evidence>
<dbReference type="KEGG" id="hal:VNG_6224H"/>
<keyword evidence="2" id="KW-0614">Plasmid</keyword>